<comment type="caution">
    <text evidence="2">The sequence shown here is derived from an EMBL/GenBank/DDBJ whole genome shotgun (WGS) entry which is preliminary data.</text>
</comment>
<protein>
    <submittedName>
        <fullName evidence="2">Alpha/beta hydrolase</fullName>
    </submittedName>
</protein>
<name>A0A956LYY8_UNCEI</name>
<keyword evidence="2" id="KW-0378">Hydrolase</keyword>
<reference evidence="2" key="2">
    <citation type="journal article" date="2021" name="Microbiome">
        <title>Successional dynamics and alternative stable states in a saline activated sludge microbial community over 9 years.</title>
        <authorList>
            <person name="Wang Y."/>
            <person name="Ye J."/>
            <person name="Ju F."/>
            <person name="Liu L."/>
            <person name="Boyd J.A."/>
            <person name="Deng Y."/>
            <person name="Parks D.H."/>
            <person name="Jiang X."/>
            <person name="Yin X."/>
            <person name="Woodcroft B.J."/>
            <person name="Tyson G.W."/>
            <person name="Hugenholtz P."/>
            <person name="Polz M.F."/>
            <person name="Zhang T."/>
        </authorList>
    </citation>
    <scope>NUCLEOTIDE SEQUENCE</scope>
    <source>
        <strain evidence="2">HKST-UBA01</strain>
    </source>
</reference>
<dbReference type="SUPFAM" id="SSF53474">
    <property type="entry name" value="alpha/beta-Hydrolases"/>
    <property type="match status" value="1"/>
</dbReference>
<evidence type="ECO:0000313" key="2">
    <source>
        <dbReference type="EMBL" id="MCA9728094.1"/>
    </source>
</evidence>
<dbReference type="InterPro" id="IPR029058">
    <property type="entry name" value="AB_hydrolase_fold"/>
</dbReference>
<dbReference type="InterPro" id="IPR050266">
    <property type="entry name" value="AB_hydrolase_sf"/>
</dbReference>
<dbReference type="PANTHER" id="PTHR43798:SF33">
    <property type="entry name" value="HYDROLASE, PUTATIVE (AFU_ORTHOLOGUE AFUA_2G14860)-RELATED"/>
    <property type="match status" value="1"/>
</dbReference>
<feature type="domain" description="AB hydrolase-1" evidence="1">
    <location>
        <begin position="19"/>
        <end position="224"/>
    </location>
</feature>
<dbReference type="PANTHER" id="PTHR43798">
    <property type="entry name" value="MONOACYLGLYCEROL LIPASE"/>
    <property type="match status" value="1"/>
</dbReference>
<dbReference type="Gene3D" id="3.40.50.1820">
    <property type="entry name" value="alpha/beta hydrolase"/>
    <property type="match status" value="1"/>
</dbReference>
<organism evidence="2 3">
    <name type="scientific">Eiseniibacteriota bacterium</name>
    <dbReference type="NCBI Taxonomy" id="2212470"/>
    <lineage>
        <taxon>Bacteria</taxon>
        <taxon>Candidatus Eiseniibacteriota</taxon>
    </lineage>
</organism>
<dbReference type="GO" id="GO:0016020">
    <property type="term" value="C:membrane"/>
    <property type="evidence" value="ECO:0007669"/>
    <property type="project" value="TreeGrafter"/>
</dbReference>
<gene>
    <name evidence="2" type="ORF">KC729_10455</name>
</gene>
<dbReference type="AlphaFoldDB" id="A0A956LYY8"/>
<evidence type="ECO:0000313" key="3">
    <source>
        <dbReference type="Proteomes" id="UP000697710"/>
    </source>
</evidence>
<dbReference type="EMBL" id="JAGQHR010000298">
    <property type="protein sequence ID" value="MCA9728094.1"/>
    <property type="molecule type" value="Genomic_DNA"/>
</dbReference>
<feature type="non-terminal residue" evidence="2">
    <location>
        <position position="240"/>
    </location>
</feature>
<dbReference type="InterPro" id="IPR000073">
    <property type="entry name" value="AB_hydrolase_1"/>
</dbReference>
<proteinExistence type="predicted"/>
<sequence length="240" mass="27048">MDGVRAPLLEAGPEGTPQAVVFFHGNPGACLDWEDLVARVGAFARAVAFDLPGFGQADKPRSFDYSVPGYSRFVEGALSRLGIDRAHLVLHDIGGWHGQLWAATHPDAFASVVLINTPPVVDYRWYLLAKVWRTPIAGELLQAAMNRPFFDLNVKRGRARPLPTPFIDRMWRDFDAGTRHAILKLYRATDVHRIVDAPVSIFHELARPALVIWGRRDPYIPVRFAEAHREIYPGLRYVYL</sequence>
<dbReference type="Proteomes" id="UP000697710">
    <property type="component" value="Unassembled WGS sequence"/>
</dbReference>
<reference evidence="2" key="1">
    <citation type="submission" date="2020-04" db="EMBL/GenBank/DDBJ databases">
        <authorList>
            <person name="Zhang T."/>
        </authorList>
    </citation>
    <scope>NUCLEOTIDE SEQUENCE</scope>
    <source>
        <strain evidence="2">HKST-UBA01</strain>
    </source>
</reference>
<accession>A0A956LYY8</accession>
<dbReference type="GO" id="GO:0016787">
    <property type="term" value="F:hydrolase activity"/>
    <property type="evidence" value="ECO:0007669"/>
    <property type="project" value="UniProtKB-KW"/>
</dbReference>
<dbReference type="PRINTS" id="PR00111">
    <property type="entry name" value="ABHYDROLASE"/>
</dbReference>
<dbReference type="Pfam" id="PF00561">
    <property type="entry name" value="Abhydrolase_1"/>
    <property type="match status" value="1"/>
</dbReference>
<evidence type="ECO:0000259" key="1">
    <source>
        <dbReference type="Pfam" id="PF00561"/>
    </source>
</evidence>